<name>A0A848G4D4_9RHOO</name>
<dbReference type="SFLD" id="SFLDG01129">
    <property type="entry name" value="C1.5:_HAD__Beta-PGM__Phosphata"/>
    <property type="match status" value="1"/>
</dbReference>
<dbReference type="SUPFAM" id="SSF56784">
    <property type="entry name" value="HAD-like"/>
    <property type="match status" value="1"/>
</dbReference>
<dbReference type="FunFam" id="3.40.50.1000:FF:000022">
    <property type="entry name" value="Phosphoglycolate phosphatase"/>
    <property type="match status" value="1"/>
</dbReference>
<comment type="caution">
    <text evidence="9">The sequence shown here is derived from an EMBL/GenBank/DDBJ whole genome shotgun (WGS) entry which is preliminary data.</text>
</comment>
<evidence type="ECO:0000256" key="6">
    <source>
        <dbReference type="ARBA" id="ARBA00022842"/>
    </source>
</evidence>
<evidence type="ECO:0000256" key="7">
    <source>
        <dbReference type="ARBA" id="ARBA00023277"/>
    </source>
</evidence>
<keyword evidence="7" id="KW-0119">Carbohydrate metabolism</keyword>
<dbReference type="PANTHER" id="PTHR43434:SF23">
    <property type="entry name" value="PHOSPHOGLYCOLATE PHOSPHATASE"/>
    <property type="match status" value="1"/>
</dbReference>
<dbReference type="EC" id="3.1.3.18" evidence="3"/>
<dbReference type="Gene3D" id="1.10.150.240">
    <property type="entry name" value="Putative phosphatase, domain 2"/>
    <property type="match status" value="1"/>
</dbReference>
<keyword evidence="6" id="KW-0460">Magnesium</keyword>
<organism evidence="9 10">
    <name type="scientific">Zoogloea dura</name>
    <dbReference type="NCBI Taxonomy" id="2728840"/>
    <lineage>
        <taxon>Bacteria</taxon>
        <taxon>Pseudomonadati</taxon>
        <taxon>Pseudomonadota</taxon>
        <taxon>Betaproteobacteria</taxon>
        <taxon>Rhodocyclales</taxon>
        <taxon>Zoogloeaceae</taxon>
        <taxon>Zoogloea</taxon>
    </lineage>
</organism>
<comment type="pathway">
    <text evidence="2">Organic acid metabolism; glycolate biosynthesis; glycolate from 2-phosphoglycolate: step 1/1.</text>
</comment>
<dbReference type="GO" id="GO:0008967">
    <property type="term" value="F:phosphoglycolate phosphatase activity"/>
    <property type="evidence" value="ECO:0007669"/>
    <property type="project" value="UniProtKB-EC"/>
</dbReference>
<evidence type="ECO:0000256" key="4">
    <source>
        <dbReference type="ARBA" id="ARBA00022723"/>
    </source>
</evidence>
<dbReference type="SFLD" id="SFLDS00003">
    <property type="entry name" value="Haloacid_Dehalogenase"/>
    <property type="match status" value="1"/>
</dbReference>
<evidence type="ECO:0000256" key="5">
    <source>
        <dbReference type="ARBA" id="ARBA00022801"/>
    </source>
</evidence>
<sequence length="218" mass="23304">MAEAIFFDLDGTLADTAPDLAGTLNRLKAEQGLPPSPYEVLRPRVSQGVRGMLGAGFGLQPEDETYAPLATRFLALYSEALCIETRLFAGMEELLEQLDAMGITWGVVTNKAERLARPIIAALGLAERCACIVGGDTASRPKPHPDPLLHACALTGHTPQRSLYVGDDIRDIQAGRAAGMTTVAAAYGYLGSAEPIQAWNADTIIEHPLDILALLRHS</sequence>
<proteinExistence type="predicted"/>
<dbReference type="Pfam" id="PF13419">
    <property type="entry name" value="HAD_2"/>
    <property type="match status" value="1"/>
</dbReference>
<dbReference type="SFLD" id="SFLDG01135">
    <property type="entry name" value="C1.5.6:_HAD__Beta-PGM__Phospha"/>
    <property type="match status" value="1"/>
</dbReference>
<evidence type="ECO:0000256" key="1">
    <source>
        <dbReference type="ARBA" id="ARBA00000830"/>
    </source>
</evidence>
<dbReference type="AlphaFoldDB" id="A0A848G4D4"/>
<comment type="function">
    <text evidence="8">Specifically catalyzes the dephosphorylation of 2-phosphoglycolate. Is involved in the dissimilation of the intracellular 2-phosphoglycolate formed during the DNA repair of 3'-phosphoglycolate ends, a major class of DNA lesions induced by oxidative stress.</text>
</comment>
<evidence type="ECO:0000313" key="9">
    <source>
        <dbReference type="EMBL" id="NML26062.1"/>
    </source>
</evidence>
<keyword evidence="4" id="KW-0479">Metal-binding</keyword>
<evidence type="ECO:0000256" key="3">
    <source>
        <dbReference type="ARBA" id="ARBA00013078"/>
    </source>
</evidence>
<dbReference type="GO" id="GO:0005829">
    <property type="term" value="C:cytosol"/>
    <property type="evidence" value="ECO:0007669"/>
    <property type="project" value="TreeGrafter"/>
</dbReference>
<dbReference type="Proteomes" id="UP000580043">
    <property type="component" value="Unassembled WGS sequence"/>
</dbReference>
<dbReference type="NCBIfam" id="TIGR01509">
    <property type="entry name" value="HAD-SF-IA-v3"/>
    <property type="match status" value="1"/>
</dbReference>
<evidence type="ECO:0000256" key="2">
    <source>
        <dbReference type="ARBA" id="ARBA00004818"/>
    </source>
</evidence>
<accession>A0A848G4D4</accession>
<reference evidence="9 10" key="1">
    <citation type="submission" date="2020-04" db="EMBL/GenBank/DDBJ databases">
        <title>Zoogloea sp. G-4-1-14 isolated from soil.</title>
        <authorList>
            <person name="Dahal R.H."/>
        </authorList>
    </citation>
    <scope>NUCLEOTIDE SEQUENCE [LARGE SCALE GENOMIC DNA]</scope>
    <source>
        <strain evidence="9 10">G-4-1-14</strain>
    </source>
</reference>
<evidence type="ECO:0000256" key="8">
    <source>
        <dbReference type="ARBA" id="ARBA00059247"/>
    </source>
</evidence>
<comment type="catalytic activity">
    <reaction evidence="1">
        <text>2-phosphoglycolate + H2O = glycolate + phosphate</text>
        <dbReference type="Rhea" id="RHEA:14369"/>
        <dbReference type="ChEBI" id="CHEBI:15377"/>
        <dbReference type="ChEBI" id="CHEBI:29805"/>
        <dbReference type="ChEBI" id="CHEBI:43474"/>
        <dbReference type="ChEBI" id="CHEBI:58033"/>
        <dbReference type="EC" id="3.1.3.18"/>
    </reaction>
</comment>
<dbReference type="InterPro" id="IPR050155">
    <property type="entry name" value="HAD-like_hydrolase_sf"/>
</dbReference>
<keyword evidence="5 9" id="KW-0378">Hydrolase</keyword>
<protein>
    <recommendedName>
        <fullName evidence="3">phosphoglycolate phosphatase</fullName>
        <ecNumber evidence="3">3.1.3.18</ecNumber>
    </recommendedName>
</protein>
<keyword evidence="10" id="KW-1185">Reference proteome</keyword>
<dbReference type="InterPro" id="IPR023214">
    <property type="entry name" value="HAD_sf"/>
</dbReference>
<dbReference type="NCBIfam" id="TIGR01549">
    <property type="entry name" value="HAD-SF-IA-v1"/>
    <property type="match status" value="1"/>
</dbReference>
<dbReference type="InterPro" id="IPR006439">
    <property type="entry name" value="HAD-SF_hydro_IA"/>
</dbReference>
<dbReference type="PANTHER" id="PTHR43434">
    <property type="entry name" value="PHOSPHOGLYCOLATE PHOSPHATASE"/>
    <property type="match status" value="1"/>
</dbReference>
<evidence type="ECO:0000313" key="10">
    <source>
        <dbReference type="Proteomes" id="UP000580043"/>
    </source>
</evidence>
<dbReference type="EMBL" id="JABBGA010000006">
    <property type="protein sequence ID" value="NML26062.1"/>
    <property type="molecule type" value="Genomic_DNA"/>
</dbReference>
<dbReference type="InterPro" id="IPR041492">
    <property type="entry name" value="HAD_2"/>
</dbReference>
<dbReference type="RefSeq" id="WP_169145608.1">
    <property type="nucleotide sequence ID" value="NZ_JABBGA010000006.1"/>
</dbReference>
<dbReference type="InterPro" id="IPR023198">
    <property type="entry name" value="PGP-like_dom2"/>
</dbReference>
<dbReference type="GO" id="GO:0006281">
    <property type="term" value="P:DNA repair"/>
    <property type="evidence" value="ECO:0007669"/>
    <property type="project" value="TreeGrafter"/>
</dbReference>
<gene>
    <name evidence="9" type="ORF">HHL15_09940</name>
</gene>
<dbReference type="InterPro" id="IPR036412">
    <property type="entry name" value="HAD-like_sf"/>
</dbReference>
<dbReference type="Gene3D" id="3.40.50.1000">
    <property type="entry name" value="HAD superfamily/HAD-like"/>
    <property type="match status" value="1"/>
</dbReference>
<dbReference type="GO" id="GO:0046872">
    <property type="term" value="F:metal ion binding"/>
    <property type="evidence" value="ECO:0007669"/>
    <property type="project" value="UniProtKB-KW"/>
</dbReference>